<evidence type="ECO:0000256" key="1">
    <source>
        <dbReference type="SAM" id="Phobius"/>
    </source>
</evidence>
<evidence type="ECO:0000313" key="2">
    <source>
        <dbReference type="EMBL" id="MCK2217823.1"/>
    </source>
</evidence>
<feature type="transmembrane region" description="Helical" evidence="1">
    <location>
        <begin position="107"/>
        <end position="128"/>
    </location>
</feature>
<keyword evidence="1" id="KW-1133">Transmembrane helix</keyword>
<keyword evidence="3" id="KW-1185">Reference proteome</keyword>
<evidence type="ECO:0008006" key="4">
    <source>
        <dbReference type="Google" id="ProtNLM"/>
    </source>
</evidence>
<proteinExistence type="predicted"/>
<feature type="transmembrane region" description="Helical" evidence="1">
    <location>
        <begin position="78"/>
        <end position="95"/>
    </location>
</feature>
<evidence type="ECO:0000313" key="3">
    <source>
        <dbReference type="Proteomes" id="UP001317259"/>
    </source>
</evidence>
<feature type="transmembrane region" description="Helical" evidence="1">
    <location>
        <begin position="56"/>
        <end position="71"/>
    </location>
</feature>
<reference evidence="2 3" key="1">
    <citation type="submission" date="2022-04" db="EMBL/GenBank/DDBJ databases">
        <title>Genome draft of Actinomadura sp. ATCC 31491.</title>
        <authorList>
            <person name="Shi X."/>
            <person name="Du Y."/>
        </authorList>
    </citation>
    <scope>NUCLEOTIDE SEQUENCE [LARGE SCALE GENOMIC DNA]</scope>
    <source>
        <strain evidence="2 3">ATCC 31491</strain>
    </source>
</reference>
<dbReference type="RefSeq" id="WP_242374425.1">
    <property type="nucleotide sequence ID" value="NZ_JAKRKC020000001.1"/>
</dbReference>
<organism evidence="2 3">
    <name type="scientific">Actinomadura luzonensis</name>
    <dbReference type="NCBI Taxonomy" id="2805427"/>
    <lineage>
        <taxon>Bacteria</taxon>
        <taxon>Bacillati</taxon>
        <taxon>Actinomycetota</taxon>
        <taxon>Actinomycetes</taxon>
        <taxon>Streptosporangiales</taxon>
        <taxon>Thermomonosporaceae</taxon>
        <taxon>Actinomadura</taxon>
    </lineage>
</organism>
<name>A0ABT0FZR1_9ACTN</name>
<accession>A0ABT0FZR1</accession>
<gene>
    <name evidence="2" type="ORF">MF672_029100</name>
</gene>
<keyword evidence="1" id="KW-0812">Transmembrane</keyword>
<comment type="caution">
    <text evidence="2">The sequence shown here is derived from an EMBL/GenBank/DDBJ whole genome shotgun (WGS) entry which is preliminary data.</text>
</comment>
<keyword evidence="1" id="KW-0472">Membrane</keyword>
<protein>
    <recommendedName>
        <fullName evidence="4">Phosphopantetheine adenylyltransferase</fullName>
    </recommendedName>
</protein>
<dbReference type="Proteomes" id="UP001317259">
    <property type="component" value="Unassembled WGS sequence"/>
</dbReference>
<sequence>MPLPARAEPVARVVLVLIGLITTLPAAALVNAGVLDWNYGVADPSPTTLALLQHRGMLQLLLGAALVWAGLHPPVRFAAAVAAVAGKSTFLALMLPDAAIRADLSPLSVWFDLTCVVVLGAFAAYLGVRRLTGGLATER</sequence>
<dbReference type="EMBL" id="JAKRKC020000001">
    <property type="protein sequence ID" value="MCK2217823.1"/>
    <property type="molecule type" value="Genomic_DNA"/>
</dbReference>